<comment type="subunit">
    <text evidence="3 12">Homodimer.</text>
</comment>
<keyword evidence="13" id="KW-0547">Nucleotide-binding</keyword>
<dbReference type="Pfam" id="PF16654">
    <property type="entry name" value="DAPDH_C"/>
    <property type="match status" value="1"/>
</dbReference>
<sequence>MIRIGIVGYGNLGKSCESLIKRSDDMELFGIFTRRDLKEDKFYLLDDINDYKDDIDVLILCGSSDKDILIQAPKLIENFNTVDSFDTHKKIYDYYKEMDKLAKDNKKTALISTGWDPGLFSLIRTYAESVLEDGNTYTFWGKGISQGHSAAVRSIDGIADASQYTIPKEDYIEKVKNGENLEFKAEDAHVREVFAVAKEGYDLKELEKEIKSIPNYFDKYETSVHFISQDELNRNHKGMPHGGRVIRSGKSANNNLSTIEFRLDLDSNPDFTAAVDLAYARAIYRFNKEEKYGAYTVLDIAPKYLSKKDYDKLLKENI</sequence>
<accession>A0A6N7VCM8</accession>
<dbReference type="GO" id="GO:0019877">
    <property type="term" value="P:diaminopimelate biosynthetic process"/>
    <property type="evidence" value="ECO:0007669"/>
    <property type="project" value="UniProtKB-UniRule"/>
</dbReference>
<dbReference type="PIRSF" id="PIRSF025648">
    <property type="entry name" value="DDH"/>
    <property type="match status" value="1"/>
</dbReference>
<dbReference type="NCBIfam" id="TIGR01921">
    <property type="entry name" value="DAP-DH"/>
    <property type="match status" value="1"/>
</dbReference>
<feature type="binding site" evidence="13">
    <location>
        <position position="241"/>
    </location>
    <ligand>
        <name>substrate</name>
    </ligand>
</feature>
<evidence type="ECO:0000256" key="12">
    <source>
        <dbReference type="PIRNR" id="PIRNR025648"/>
    </source>
</evidence>
<dbReference type="RefSeq" id="WP_154539121.1">
    <property type="nucleotide sequence ID" value="NZ_VULQ01000002.1"/>
</dbReference>
<evidence type="ECO:0000256" key="5">
    <source>
        <dbReference type="ARBA" id="ARBA00021654"/>
    </source>
</evidence>
<comment type="catalytic activity">
    <reaction evidence="11 12">
        <text>meso-2,6-diaminopimelate + NADP(+) + H2O = (S)-2-amino-6-oxoheptanedioate + NH4(+) + NADPH + H(+)</text>
        <dbReference type="Rhea" id="RHEA:13561"/>
        <dbReference type="ChEBI" id="CHEBI:15377"/>
        <dbReference type="ChEBI" id="CHEBI:15378"/>
        <dbReference type="ChEBI" id="CHEBI:28938"/>
        <dbReference type="ChEBI" id="CHEBI:57783"/>
        <dbReference type="ChEBI" id="CHEBI:57791"/>
        <dbReference type="ChEBI" id="CHEBI:58349"/>
        <dbReference type="ChEBI" id="CHEBI:58556"/>
        <dbReference type="EC" id="1.4.1.16"/>
    </reaction>
</comment>
<evidence type="ECO:0000313" key="16">
    <source>
        <dbReference type="Proteomes" id="UP000441925"/>
    </source>
</evidence>
<comment type="function">
    <text evidence="12">Catalyzes the reversible NADPH-dependent reductive amination of L-2-amino-6-oxopimelate, the acyclic form of L-tetrahydrodipicolinate, to generate the meso compound, D,L-2,6-diaminopimelate.</text>
</comment>
<evidence type="ECO:0000259" key="14">
    <source>
        <dbReference type="Pfam" id="PF16654"/>
    </source>
</evidence>
<comment type="similarity">
    <text evidence="2 12">Belongs to the diaminopimelate dehydrogenase family.</text>
</comment>
<protein>
    <recommendedName>
        <fullName evidence="5 12">Meso-diaminopimelate D-dehydrogenase</fullName>
        <shortName evidence="12">DAPDH</shortName>
        <shortName evidence="12">Meso-DAP dehydrogenase</shortName>
        <ecNumber evidence="4 12">1.4.1.16</ecNumber>
    </recommendedName>
</protein>
<evidence type="ECO:0000313" key="15">
    <source>
        <dbReference type="EMBL" id="MSS77208.1"/>
    </source>
</evidence>
<feature type="binding site" evidence="13">
    <location>
        <position position="165"/>
    </location>
    <ligand>
        <name>substrate</name>
    </ligand>
</feature>
<dbReference type="SUPFAM" id="SSF55347">
    <property type="entry name" value="Glyceraldehyde-3-phosphate dehydrogenase-like, C-terminal domain"/>
    <property type="match status" value="1"/>
</dbReference>
<keyword evidence="7 12" id="KW-0521">NADP</keyword>
<reference evidence="15 16" key="1">
    <citation type="submission" date="2019-08" db="EMBL/GenBank/DDBJ databases">
        <title>In-depth cultivation of the pig gut microbiome towards novel bacterial diversity and tailored functional studies.</title>
        <authorList>
            <person name="Wylensek D."/>
            <person name="Hitch T.C.A."/>
            <person name="Clavel T."/>
        </authorList>
    </citation>
    <scope>NUCLEOTIDE SEQUENCE [LARGE SCALE GENOMIC DNA]</scope>
    <source>
        <strain evidence="15 16">WCA-380-WT-2B</strain>
    </source>
</reference>
<feature type="binding site" evidence="13">
    <location>
        <position position="268"/>
    </location>
    <ligand>
        <name>substrate</name>
    </ligand>
</feature>
<dbReference type="GO" id="GO:0000166">
    <property type="term" value="F:nucleotide binding"/>
    <property type="evidence" value="ECO:0007669"/>
    <property type="project" value="UniProtKB-KW"/>
</dbReference>
<dbReference type="GO" id="GO:0047850">
    <property type="term" value="F:diaminopimelate dehydrogenase activity"/>
    <property type="evidence" value="ECO:0007669"/>
    <property type="project" value="UniProtKB-UniRule"/>
</dbReference>
<evidence type="ECO:0000256" key="7">
    <source>
        <dbReference type="ARBA" id="ARBA00022857"/>
    </source>
</evidence>
<evidence type="ECO:0000256" key="1">
    <source>
        <dbReference type="ARBA" id="ARBA00004896"/>
    </source>
</evidence>
<name>A0A6N7VCM8_9FIRM</name>
<feature type="binding site" evidence="13">
    <location>
        <position position="140"/>
    </location>
    <ligand>
        <name>substrate</name>
    </ligand>
</feature>
<feature type="binding site" evidence="13">
    <location>
        <begin position="84"/>
        <end position="86"/>
    </location>
    <ligand>
        <name>NADP(+)</name>
        <dbReference type="ChEBI" id="CHEBI:58349"/>
    </ligand>
</feature>
<feature type="binding site" evidence="13">
    <location>
        <position position="191"/>
    </location>
    <ligand>
        <name>substrate</name>
    </ligand>
</feature>
<evidence type="ECO:0000256" key="6">
    <source>
        <dbReference type="ARBA" id="ARBA00022605"/>
    </source>
</evidence>
<keyword evidence="6 12" id="KW-0028">Amino-acid biosynthesis</keyword>
<keyword evidence="8 12" id="KW-0220">Diaminopimelate biosynthesis</keyword>
<evidence type="ECO:0000256" key="4">
    <source>
        <dbReference type="ARBA" id="ARBA00012080"/>
    </source>
</evidence>
<keyword evidence="9 12" id="KW-0560">Oxidoreductase</keyword>
<dbReference type="GO" id="GO:0009089">
    <property type="term" value="P:lysine biosynthetic process via diaminopimelate"/>
    <property type="evidence" value="ECO:0007669"/>
    <property type="project" value="UniProtKB-UniRule"/>
</dbReference>
<comment type="pathway">
    <text evidence="1 12">Amino-acid biosynthesis; L-lysine biosynthesis via DAP pathway; DL-2,6-diaminopimelate from (S)-tetrahydrodipicolinate: step 1/1.</text>
</comment>
<feature type="binding site" evidence="13">
    <location>
        <begin position="9"/>
        <end position="12"/>
    </location>
    <ligand>
        <name>NADP(+)</name>
        <dbReference type="ChEBI" id="CHEBI:58349"/>
    </ligand>
</feature>
<dbReference type="SUPFAM" id="SSF51735">
    <property type="entry name" value="NAD(P)-binding Rossmann-fold domains"/>
    <property type="match status" value="1"/>
</dbReference>
<dbReference type="InterPro" id="IPR036291">
    <property type="entry name" value="NAD(P)-bd_dom_sf"/>
</dbReference>
<evidence type="ECO:0000256" key="8">
    <source>
        <dbReference type="ARBA" id="ARBA00022915"/>
    </source>
</evidence>
<evidence type="ECO:0000256" key="3">
    <source>
        <dbReference type="ARBA" id="ARBA00011738"/>
    </source>
</evidence>
<dbReference type="Proteomes" id="UP000441925">
    <property type="component" value="Unassembled WGS sequence"/>
</dbReference>
<feature type="binding site" evidence="13">
    <location>
        <begin position="113"/>
        <end position="117"/>
    </location>
    <ligand>
        <name>NADP(+)</name>
        <dbReference type="ChEBI" id="CHEBI:58349"/>
    </ligand>
</feature>
<comment type="caution">
    <text evidence="15">The sequence shown here is derived from an EMBL/GenBank/DDBJ whole genome shotgun (WGS) entry which is preliminary data.</text>
</comment>
<evidence type="ECO:0000256" key="9">
    <source>
        <dbReference type="ARBA" id="ARBA00023002"/>
    </source>
</evidence>
<dbReference type="EC" id="1.4.1.16" evidence="4 12"/>
<dbReference type="CDD" id="cd02270">
    <property type="entry name" value="meso-DAPDH_N"/>
    <property type="match status" value="1"/>
</dbReference>
<organism evidence="15 16">
    <name type="scientific">Anaerococcus porci</name>
    <dbReference type="NCBI Taxonomy" id="2652269"/>
    <lineage>
        <taxon>Bacteria</taxon>
        <taxon>Bacillati</taxon>
        <taxon>Bacillota</taxon>
        <taxon>Tissierellia</taxon>
        <taxon>Tissierellales</taxon>
        <taxon>Peptoniphilaceae</taxon>
        <taxon>Anaerococcus</taxon>
    </lineage>
</organism>
<dbReference type="Gene3D" id="3.30.360.10">
    <property type="entry name" value="Dihydrodipicolinate Reductase, domain 2"/>
    <property type="match status" value="1"/>
</dbReference>
<dbReference type="AlphaFoldDB" id="A0A6N7VCM8"/>
<keyword evidence="16" id="KW-1185">Reference proteome</keyword>
<dbReference type="EMBL" id="VULQ01000002">
    <property type="protein sequence ID" value="MSS77208.1"/>
    <property type="molecule type" value="Genomic_DNA"/>
</dbReference>
<evidence type="ECO:0000256" key="2">
    <source>
        <dbReference type="ARBA" id="ARBA00007442"/>
    </source>
</evidence>
<feature type="binding site" evidence="13">
    <location>
        <begin position="61"/>
        <end position="64"/>
    </location>
    <ligand>
        <name>NADP(+)</name>
        <dbReference type="ChEBI" id="CHEBI:58349"/>
    </ligand>
</feature>
<proteinExistence type="inferred from homology"/>
<dbReference type="InterPro" id="IPR010190">
    <property type="entry name" value="Diaminopimelate_DH_Ddh"/>
</dbReference>
<feature type="domain" description="Meso-diaminopimelate D-dehydrogenase C-terminal" evidence="14">
    <location>
        <begin position="114"/>
        <end position="267"/>
    </location>
</feature>
<dbReference type="InterPro" id="IPR032094">
    <property type="entry name" value="Meso-DAP_DH_C"/>
</dbReference>
<feature type="binding site" evidence="13">
    <location>
        <begin position="33"/>
        <end position="35"/>
    </location>
    <ligand>
        <name>NADP(+)</name>
        <dbReference type="ChEBI" id="CHEBI:58349"/>
    </ligand>
</feature>
<dbReference type="UniPathway" id="UPA00034">
    <property type="reaction ID" value="UER00026"/>
</dbReference>
<evidence type="ECO:0000256" key="10">
    <source>
        <dbReference type="ARBA" id="ARBA00023154"/>
    </source>
</evidence>
<gene>
    <name evidence="15" type="ORF">FYJ26_02035</name>
</gene>
<keyword evidence="10 12" id="KW-0457">Lysine biosynthesis</keyword>
<dbReference type="Gene3D" id="3.40.50.720">
    <property type="entry name" value="NAD(P)-binding Rossmann-like Domain"/>
    <property type="match status" value="1"/>
</dbReference>
<evidence type="ECO:0000256" key="11">
    <source>
        <dbReference type="ARBA" id="ARBA00052023"/>
    </source>
</evidence>
<evidence type="ECO:0000256" key="13">
    <source>
        <dbReference type="PIRSR" id="PIRSR025648-1"/>
    </source>
</evidence>